<name>R4WES1_9BURK</name>
<reference evidence="2 3" key="2">
    <citation type="journal article" date="2018" name="Int. J. Syst. Evol. Microbiol.">
        <title>Burkholderia insecticola sp. nov., a gut symbiotic bacterium of the bean bug Riptortus pedestris.</title>
        <authorList>
            <person name="Takeshita K."/>
            <person name="Tamaki H."/>
            <person name="Ohbayashi T."/>
            <person name="Meng X.-Y."/>
            <person name="Sone T."/>
            <person name="Mitani Y."/>
            <person name="Peeters C."/>
            <person name="Kikuchi Y."/>
            <person name="Vandamme P."/>
        </authorList>
    </citation>
    <scope>NUCLEOTIDE SEQUENCE [LARGE SCALE GENOMIC DNA]</scope>
    <source>
        <strain evidence="2">RPE64</strain>
    </source>
</reference>
<evidence type="ECO:0000313" key="3">
    <source>
        <dbReference type="Proteomes" id="UP000013966"/>
    </source>
</evidence>
<dbReference type="AlphaFoldDB" id="R4WES1"/>
<feature type="region of interest" description="Disordered" evidence="1">
    <location>
        <begin position="22"/>
        <end position="41"/>
    </location>
</feature>
<accession>R4WES1</accession>
<gene>
    <name evidence="2" type="ORF">BRPE64_ACDS00250</name>
</gene>
<reference evidence="2 3" key="1">
    <citation type="journal article" date="2013" name="Genome Announc.">
        <title>Complete Genome Sequence of Burkholderia sp. Strain RPE64, Bacterial Symbiont of the Bean Bug Riptortus pedestris.</title>
        <authorList>
            <person name="Shibata T.F."/>
            <person name="Maeda T."/>
            <person name="Nikoh N."/>
            <person name="Yamaguchi K."/>
            <person name="Oshima K."/>
            <person name="Hattori M."/>
            <person name="Nishiyama T."/>
            <person name="Hasebe M."/>
            <person name="Fukatsu T."/>
            <person name="Kikuchi Y."/>
            <person name="Shigenobu S."/>
        </authorList>
    </citation>
    <scope>NUCLEOTIDE SEQUENCE [LARGE SCALE GENOMIC DNA]</scope>
</reference>
<protein>
    <submittedName>
        <fullName evidence="2">Uncharacterized protein</fullName>
    </submittedName>
</protein>
<sequence length="41" mass="4835">MPGRRYGGRHVKIFDPKEIMKRRPACSTGPPRRRLAACRRR</sequence>
<dbReference type="PATRIC" id="fig|758793.3.peg.26"/>
<dbReference type="HOGENOM" id="CLU_3266863_0_0_4"/>
<dbReference type="STRING" id="758793.BRPE64_ACDS00250"/>
<dbReference type="KEGG" id="buo:BRPE64_ACDS00250"/>
<keyword evidence="3" id="KW-1185">Reference proteome</keyword>
<dbReference type="Proteomes" id="UP000013966">
    <property type="component" value="Chromosome 1"/>
</dbReference>
<proteinExistence type="predicted"/>
<organism evidence="2 3">
    <name type="scientific">Caballeronia insecticola</name>
    <dbReference type="NCBI Taxonomy" id="758793"/>
    <lineage>
        <taxon>Bacteria</taxon>
        <taxon>Pseudomonadati</taxon>
        <taxon>Pseudomonadota</taxon>
        <taxon>Betaproteobacteria</taxon>
        <taxon>Burkholderiales</taxon>
        <taxon>Burkholderiaceae</taxon>
        <taxon>Caballeronia</taxon>
    </lineage>
</organism>
<evidence type="ECO:0000313" key="2">
    <source>
        <dbReference type="EMBL" id="BAN21779.1"/>
    </source>
</evidence>
<feature type="compositionally biased region" description="Basic residues" evidence="1">
    <location>
        <begin position="31"/>
        <end position="41"/>
    </location>
</feature>
<dbReference type="EMBL" id="AP013058">
    <property type="protein sequence ID" value="BAN21779.1"/>
    <property type="molecule type" value="Genomic_DNA"/>
</dbReference>
<evidence type="ECO:0000256" key="1">
    <source>
        <dbReference type="SAM" id="MobiDB-lite"/>
    </source>
</evidence>